<comment type="similarity">
    <text evidence="2">Belongs to the CPA3 antiporters (TC 2.A.63) subunit D family.</text>
</comment>
<feature type="transmembrane region" description="Helical" evidence="8">
    <location>
        <begin position="35"/>
        <end position="62"/>
    </location>
</feature>
<evidence type="ECO:0000256" key="5">
    <source>
        <dbReference type="ARBA" id="ARBA00022989"/>
    </source>
</evidence>
<dbReference type="InterPro" id="IPR001750">
    <property type="entry name" value="ND/Mrp_TM"/>
</dbReference>
<keyword evidence="4 7" id="KW-0812">Transmembrane</keyword>
<keyword evidence="3" id="KW-1003">Cell membrane</keyword>
<dbReference type="PANTHER" id="PTHR42703">
    <property type="entry name" value="NADH DEHYDROGENASE"/>
    <property type="match status" value="1"/>
</dbReference>
<protein>
    <submittedName>
        <fullName evidence="10">Multisubunit potassium/proton antiporter, PhaD subunit</fullName>
    </submittedName>
</protein>
<feature type="transmembrane region" description="Helical" evidence="8">
    <location>
        <begin position="6"/>
        <end position="23"/>
    </location>
</feature>
<keyword evidence="6 8" id="KW-0472">Membrane</keyword>
<feature type="transmembrane region" description="Helical" evidence="8">
    <location>
        <begin position="456"/>
        <end position="478"/>
    </location>
</feature>
<comment type="subcellular location">
    <subcellularLocation>
        <location evidence="1">Cell membrane</location>
        <topology evidence="1">Multi-pass membrane protein</topology>
    </subcellularLocation>
    <subcellularLocation>
        <location evidence="7">Membrane</location>
        <topology evidence="7">Multi-pass membrane protein</topology>
    </subcellularLocation>
</comment>
<keyword evidence="5 8" id="KW-1133">Transmembrane helix</keyword>
<dbReference type="PANTHER" id="PTHR42703:SF1">
    <property type="entry name" value="NA(+)_H(+) ANTIPORTER SUBUNIT D1"/>
    <property type="match status" value="1"/>
</dbReference>
<reference evidence="10 11" key="1">
    <citation type="submission" date="2017-09" db="EMBL/GenBank/DDBJ databases">
        <authorList>
            <person name="Ehlers B."/>
            <person name="Leendertz F.H."/>
        </authorList>
    </citation>
    <scope>NUCLEOTIDE SEQUENCE [LARGE SCALE GENOMIC DNA]</scope>
    <source>
        <strain evidence="10 11">CGMCC 1.10978</strain>
    </source>
</reference>
<feature type="transmembrane region" description="Helical" evidence="8">
    <location>
        <begin position="207"/>
        <end position="231"/>
    </location>
</feature>
<dbReference type="GO" id="GO:0008137">
    <property type="term" value="F:NADH dehydrogenase (ubiquinone) activity"/>
    <property type="evidence" value="ECO:0007669"/>
    <property type="project" value="InterPro"/>
</dbReference>
<keyword evidence="11" id="KW-1185">Reference proteome</keyword>
<dbReference type="OrthoDB" id="9768329at2"/>
<feature type="transmembrane region" description="Helical" evidence="8">
    <location>
        <begin position="163"/>
        <end position="187"/>
    </location>
</feature>
<evidence type="ECO:0000313" key="11">
    <source>
        <dbReference type="Proteomes" id="UP000219374"/>
    </source>
</evidence>
<feature type="transmembrane region" description="Helical" evidence="8">
    <location>
        <begin position="411"/>
        <end position="429"/>
    </location>
</feature>
<dbReference type="EMBL" id="OCND01000003">
    <property type="protein sequence ID" value="SOD54348.1"/>
    <property type="molecule type" value="Genomic_DNA"/>
</dbReference>
<organism evidence="10 11">
    <name type="scientific">Pseudoxanthomonas wuyuanensis</name>
    <dbReference type="NCBI Taxonomy" id="1073196"/>
    <lineage>
        <taxon>Bacteria</taxon>
        <taxon>Pseudomonadati</taxon>
        <taxon>Pseudomonadota</taxon>
        <taxon>Gammaproteobacteria</taxon>
        <taxon>Lysobacterales</taxon>
        <taxon>Lysobacteraceae</taxon>
        <taxon>Pseudoxanthomonas</taxon>
    </lineage>
</organism>
<evidence type="ECO:0000313" key="10">
    <source>
        <dbReference type="EMBL" id="SOD54348.1"/>
    </source>
</evidence>
<feature type="transmembrane region" description="Helical" evidence="8">
    <location>
        <begin position="279"/>
        <end position="297"/>
    </location>
</feature>
<feature type="transmembrane region" description="Helical" evidence="8">
    <location>
        <begin position="82"/>
        <end position="102"/>
    </location>
</feature>
<feature type="transmembrane region" description="Helical" evidence="8">
    <location>
        <begin position="304"/>
        <end position="325"/>
    </location>
</feature>
<dbReference type="RefSeq" id="WP_097121573.1">
    <property type="nucleotide sequence ID" value="NZ_OCND01000003.1"/>
</dbReference>
<name>A0A286D6R9_9GAMM</name>
<dbReference type="GO" id="GO:0005886">
    <property type="term" value="C:plasma membrane"/>
    <property type="evidence" value="ECO:0007669"/>
    <property type="project" value="UniProtKB-SubCell"/>
</dbReference>
<evidence type="ECO:0000256" key="7">
    <source>
        <dbReference type="RuleBase" id="RU000320"/>
    </source>
</evidence>
<dbReference type="Pfam" id="PF00361">
    <property type="entry name" value="Proton_antipo_M"/>
    <property type="match status" value="1"/>
</dbReference>
<evidence type="ECO:0000256" key="8">
    <source>
        <dbReference type="SAM" id="Phobius"/>
    </source>
</evidence>
<accession>A0A286D6R9</accession>
<dbReference type="AlphaFoldDB" id="A0A286D6R9"/>
<gene>
    <name evidence="10" type="ORF">SAMN06296416_103272</name>
</gene>
<evidence type="ECO:0000256" key="4">
    <source>
        <dbReference type="ARBA" id="ARBA00022692"/>
    </source>
</evidence>
<proteinExistence type="inferred from homology"/>
<feature type="transmembrane region" description="Helical" evidence="8">
    <location>
        <begin position="373"/>
        <end position="391"/>
    </location>
</feature>
<evidence type="ECO:0000256" key="2">
    <source>
        <dbReference type="ARBA" id="ARBA00005346"/>
    </source>
</evidence>
<feature type="transmembrane region" description="Helical" evidence="8">
    <location>
        <begin position="109"/>
        <end position="126"/>
    </location>
</feature>
<evidence type="ECO:0000259" key="9">
    <source>
        <dbReference type="Pfam" id="PF00361"/>
    </source>
</evidence>
<evidence type="ECO:0000256" key="6">
    <source>
        <dbReference type="ARBA" id="ARBA00023136"/>
    </source>
</evidence>
<dbReference type="Proteomes" id="UP000219374">
    <property type="component" value="Unassembled WGS sequence"/>
</dbReference>
<feature type="transmembrane region" description="Helical" evidence="8">
    <location>
        <begin position="132"/>
        <end position="151"/>
    </location>
</feature>
<feature type="transmembrane region" description="Helical" evidence="8">
    <location>
        <begin position="331"/>
        <end position="352"/>
    </location>
</feature>
<feature type="domain" description="NADH:quinone oxidoreductase/Mrp antiporter transmembrane" evidence="9">
    <location>
        <begin position="128"/>
        <end position="423"/>
    </location>
</feature>
<dbReference type="PRINTS" id="PR01437">
    <property type="entry name" value="NUOXDRDTASE4"/>
</dbReference>
<evidence type="ECO:0000256" key="1">
    <source>
        <dbReference type="ARBA" id="ARBA00004651"/>
    </source>
</evidence>
<dbReference type="InterPro" id="IPR050586">
    <property type="entry name" value="CPA3_Na-H_Antiporter_D"/>
</dbReference>
<dbReference type="NCBIfam" id="NF009309">
    <property type="entry name" value="PRK12666.1"/>
    <property type="match status" value="1"/>
</dbReference>
<evidence type="ECO:0000256" key="3">
    <source>
        <dbReference type="ARBA" id="ARBA00022475"/>
    </source>
</evidence>
<dbReference type="InterPro" id="IPR003918">
    <property type="entry name" value="NADH_UbQ_OxRdtase"/>
</dbReference>
<dbReference type="GO" id="GO:0042773">
    <property type="term" value="P:ATP synthesis coupled electron transport"/>
    <property type="evidence" value="ECO:0007669"/>
    <property type="project" value="InterPro"/>
</dbReference>
<sequence length="508" mass="53512">MKEHLVILPVLAPLFAGAVLLLCERFGLAAQRALSALAMGLLLALSWALVAQVSGGDIQIYLLGDWPARLGIALMADRLSALMVLTSTLLAIACLLYACAGWDRRAPHFHALFQFQLVGLNGAFLTGDAFNLFVFFEVLLIASYGLMLSGGRGVRMRVGLHYVAFNIAASTLFLIALGLLYGLLGTLNMAEMALRVAAAPPQDLKLIQAAAGLMLVVFCAKAALLPLYFWLPEAYSRAPAAIAALFAVMTKVGLYAVLRVGTLMFGASAGALAGFANSALLYLGVAALLLAGLGVLAAARLRVLVAYLVLVSAATLFIAFALAQPETIGAGLYYLVHSTFIAAALFLIADLIRRRRGDARDWLQIIAPMPAKTLPALMFLTAAVSVAGLPPLSGFLGKLMLMQAVPQAQTAWVWTAILLSSFMVIAGLARAGSRVFWRIDESADAPAAPIRRPETLAVALLLGYGIAMTVAAGPIAGYTRAAAEQLLDAEAAIGQMRATAPLHRSPSP</sequence>